<dbReference type="RefSeq" id="WP_094452783.1">
    <property type="nucleotide sequence ID" value="NZ_NMVJ01000001.1"/>
</dbReference>
<dbReference type="CDD" id="cd07814">
    <property type="entry name" value="SRPBCC_CalC_Aha1-like"/>
    <property type="match status" value="1"/>
</dbReference>
<reference evidence="3 4" key="1">
    <citation type="submission" date="2017-07" db="EMBL/GenBank/DDBJ databases">
        <title>Draft whole genome sequences of clinical Proprionibacteriaceae strains.</title>
        <authorList>
            <person name="Bernier A.-M."/>
            <person name="Bernard K."/>
            <person name="Domingo M.-C."/>
        </authorList>
    </citation>
    <scope>NUCLEOTIDE SEQUENCE [LARGE SCALE GENOMIC DNA]</scope>
    <source>
        <strain evidence="3 4">NML 150081</strain>
    </source>
</reference>
<dbReference type="OrthoDB" id="8755073at2"/>
<accession>A0A255EN92</accession>
<protein>
    <recommendedName>
        <fullName evidence="2">Activator of Hsp90 ATPase homologue 1/2-like C-terminal domain-containing protein</fullName>
    </recommendedName>
</protein>
<dbReference type="EMBL" id="NMVJ01000001">
    <property type="protein sequence ID" value="OYN92690.1"/>
    <property type="molecule type" value="Genomic_DNA"/>
</dbReference>
<feature type="domain" description="Activator of Hsp90 ATPase homologue 1/2-like C-terminal" evidence="2">
    <location>
        <begin position="177"/>
        <end position="307"/>
    </location>
</feature>
<dbReference type="Pfam" id="PF08327">
    <property type="entry name" value="AHSA1"/>
    <property type="match status" value="2"/>
</dbReference>
<dbReference type="InterPro" id="IPR013538">
    <property type="entry name" value="ASHA1/2-like_C"/>
</dbReference>
<sequence length="308" mass="33500">MDQSIIRALTGSRDHPVLGLVRVYRAEAADLRDACTDTARLARWFGTVTGDPAKVGDTFEATLSDDPNDRATGRVLRCADDEVAVTWSWQGEPTSQISARFRPVEDGHTELTLRHELEEPAHAAGYGGGWEQTLQALARALGVADPDAPADDVIESTAAATWRTITRAPLELEHPLDADAQRVWAALATEEGLRTWWWVHWDDVTIDADVRPGGSYRIAAPGVGIVLDGRYLGVVPPDDRQAGRLSMTWRWSDADGTSVDEAVEIGVLPESAGTLLTVRHSGPWSDDAPAEDYRQGWSFVLQGLTAAV</sequence>
<keyword evidence="4" id="KW-1185">Reference proteome</keyword>
<dbReference type="AlphaFoldDB" id="A0A255EN92"/>
<gene>
    <name evidence="3" type="ORF">CGZ91_04265</name>
</gene>
<dbReference type="InterPro" id="IPR023393">
    <property type="entry name" value="START-like_dom_sf"/>
</dbReference>
<proteinExistence type="inferred from homology"/>
<dbReference type="Gene3D" id="3.30.530.20">
    <property type="match status" value="2"/>
</dbReference>
<evidence type="ECO:0000313" key="4">
    <source>
        <dbReference type="Proteomes" id="UP000216300"/>
    </source>
</evidence>
<comment type="similarity">
    <text evidence="1">Belongs to the AHA1 family.</text>
</comment>
<evidence type="ECO:0000259" key="2">
    <source>
        <dbReference type="Pfam" id="PF08327"/>
    </source>
</evidence>
<dbReference type="Proteomes" id="UP000216300">
    <property type="component" value="Unassembled WGS sequence"/>
</dbReference>
<comment type="caution">
    <text evidence="3">The sequence shown here is derived from an EMBL/GenBank/DDBJ whole genome shotgun (WGS) entry which is preliminary data.</text>
</comment>
<evidence type="ECO:0000256" key="1">
    <source>
        <dbReference type="ARBA" id="ARBA00006817"/>
    </source>
</evidence>
<name>A0A255EN92_9ACTN</name>
<evidence type="ECO:0000313" key="3">
    <source>
        <dbReference type="EMBL" id="OYN92690.1"/>
    </source>
</evidence>
<dbReference type="SUPFAM" id="SSF55961">
    <property type="entry name" value="Bet v1-like"/>
    <property type="match status" value="2"/>
</dbReference>
<feature type="domain" description="Activator of Hsp90 ATPase homologue 1/2-like C-terminal" evidence="2">
    <location>
        <begin position="29"/>
        <end position="141"/>
    </location>
</feature>
<organism evidence="3 4">
    <name type="scientific">Parenemella sanctibonifatiensis</name>
    <dbReference type="NCBI Taxonomy" id="2016505"/>
    <lineage>
        <taxon>Bacteria</taxon>
        <taxon>Bacillati</taxon>
        <taxon>Actinomycetota</taxon>
        <taxon>Actinomycetes</taxon>
        <taxon>Propionibacteriales</taxon>
        <taxon>Propionibacteriaceae</taxon>
        <taxon>Parenemella</taxon>
    </lineage>
</organism>